<dbReference type="SUPFAM" id="SSF57850">
    <property type="entry name" value="RING/U-box"/>
    <property type="match status" value="1"/>
</dbReference>
<evidence type="ECO:0000313" key="7">
    <source>
        <dbReference type="EMBL" id="KAG6380164.1"/>
    </source>
</evidence>
<dbReference type="OrthoDB" id="8962942at2759"/>
<gene>
    <name evidence="7" type="ORF">JVT61DRAFT_8253</name>
</gene>
<keyword evidence="3" id="KW-0863">Zinc-finger</keyword>
<dbReference type="InterPro" id="IPR013083">
    <property type="entry name" value="Znf_RING/FYVE/PHD"/>
</dbReference>
<dbReference type="EMBL" id="JAGFBS010000003">
    <property type="protein sequence ID" value="KAG6380164.1"/>
    <property type="molecule type" value="Genomic_DNA"/>
</dbReference>
<dbReference type="Pfam" id="PF12678">
    <property type="entry name" value="zf-rbx1"/>
    <property type="match status" value="1"/>
</dbReference>
<evidence type="ECO:0000256" key="5">
    <source>
        <dbReference type="ARBA" id="ARBA00022833"/>
    </source>
</evidence>
<accession>A0A8I2YVQ3</accession>
<keyword evidence="8" id="KW-1185">Reference proteome</keyword>
<comment type="caution">
    <text evidence="7">The sequence shown here is derived from an EMBL/GenBank/DDBJ whole genome shotgun (WGS) entry which is preliminary data.</text>
</comment>
<evidence type="ECO:0000256" key="1">
    <source>
        <dbReference type="ARBA" id="ARBA00004906"/>
    </source>
</evidence>
<dbReference type="GO" id="GO:0016567">
    <property type="term" value="P:protein ubiquitination"/>
    <property type="evidence" value="ECO:0007669"/>
    <property type="project" value="UniProtKB-UniPathway"/>
</dbReference>
<evidence type="ECO:0000313" key="8">
    <source>
        <dbReference type="Proteomes" id="UP000683000"/>
    </source>
</evidence>
<organism evidence="7 8">
    <name type="scientific">Boletus reticuloceps</name>
    <dbReference type="NCBI Taxonomy" id="495285"/>
    <lineage>
        <taxon>Eukaryota</taxon>
        <taxon>Fungi</taxon>
        <taxon>Dikarya</taxon>
        <taxon>Basidiomycota</taxon>
        <taxon>Agaricomycotina</taxon>
        <taxon>Agaricomycetes</taxon>
        <taxon>Agaricomycetidae</taxon>
        <taxon>Boletales</taxon>
        <taxon>Boletineae</taxon>
        <taxon>Boletaceae</taxon>
        <taxon>Boletoideae</taxon>
        <taxon>Boletus</taxon>
    </lineage>
</organism>
<feature type="domain" description="Zinc finger RING-H2-type" evidence="6">
    <location>
        <begin position="76"/>
        <end position="99"/>
    </location>
</feature>
<proteinExistence type="predicted"/>
<evidence type="ECO:0000256" key="3">
    <source>
        <dbReference type="ARBA" id="ARBA00022771"/>
    </source>
</evidence>
<dbReference type="AlphaFoldDB" id="A0A8I2YVQ3"/>
<evidence type="ECO:0000256" key="2">
    <source>
        <dbReference type="ARBA" id="ARBA00022723"/>
    </source>
</evidence>
<dbReference type="Proteomes" id="UP000683000">
    <property type="component" value="Unassembled WGS sequence"/>
</dbReference>
<keyword evidence="5" id="KW-0862">Zinc</keyword>
<reference evidence="7" key="1">
    <citation type="submission" date="2021-03" db="EMBL/GenBank/DDBJ databases">
        <title>Evolutionary innovations through gain and loss of genes in the ectomycorrhizal Boletales.</title>
        <authorList>
            <person name="Wu G."/>
            <person name="Miyauchi S."/>
            <person name="Morin E."/>
            <person name="Yang Z.-L."/>
            <person name="Xu J."/>
            <person name="Martin F.M."/>
        </authorList>
    </citation>
    <scope>NUCLEOTIDE SEQUENCE</scope>
    <source>
        <strain evidence="7">BR01</strain>
    </source>
</reference>
<evidence type="ECO:0000259" key="6">
    <source>
        <dbReference type="Pfam" id="PF12678"/>
    </source>
</evidence>
<dbReference type="InterPro" id="IPR024766">
    <property type="entry name" value="Znf_RING_H2"/>
</dbReference>
<evidence type="ECO:0000256" key="4">
    <source>
        <dbReference type="ARBA" id="ARBA00022786"/>
    </source>
</evidence>
<comment type="pathway">
    <text evidence="1">Protein modification; protein ubiquitination.</text>
</comment>
<dbReference type="UniPathway" id="UPA00143"/>
<name>A0A8I2YVQ3_9AGAM</name>
<keyword evidence="4" id="KW-0833">Ubl conjugation pathway</keyword>
<keyword evidence="2" id="KW-0479">Metal-binding</keyword>
<dbReference type="Gene3D" id="3.30.40.10">
    <property type="entry name" value="Zinc/RING finger domain, C3HC4 (zinc finger)"/>
    <property type="match status" value="1"/>
</dbReference>
<dbReference type="GO" id="GO:0008270">
    <property type="term" value="F:zinc ion binding"/>
    <property type="evidence" value="ECO:0007669"/>
    <property type="project" value="UniProtKB-KW"/>
</dbReference>
<sequence length="113" mass="12976">MGLGYACLPPFRWVSLTRRQTSWSTIVPSAATISWTFALIVRQIKYQHQQTSATLLGAFATCAFSIFPPSQGADATQHAFHFHCISRWLKTRNVCPLDNREWELQKWVLFLFA</sequence>
<protein>
    <recommendedName>
        <fullName evidence="6">Zinc finger RING-H2-type domain-containing protein</fullName>
    </recommendedName>
</protein>